<comment type="similarity">
    <text evidence="1 5">Belongs to the universal ribosomal protein uS2 family.</text>
</comment>
<dbReference type="InterPro" id="IPR005706">
    <property type="entry name" value="Ribosomal_uS2_bac/mit/plastid"/>
</dbReference>
<dbReference type="PROSITE" id="PS00962">
    <property type="entry name" value="RIBOSOMAL_S2_1"/>
    <property type="match status" value="1"/>
</dbReference>
<dbReference type="Proteomes" id="UP000012040">
    <property type="component" value="Chromosome"/>
</dbReference>
<dbReference type="SUPFAM" id="SSF52313">
    <property type="entry name" value="Ribosomal protein S2"/>
    <property type="match status" value="1"/>
</dbReference>
<dbReference type="AlphaFoldDB" id="M4V8L7"/>
<dbReference type="InterPro" id="IPR023591">
    <property type="entry name" value="Ribosomal_uS2_flav_dom_sf"/>
</dbReference>
<feature type="compositionally biased region" description="Low complexity" evidence="6">
    <location>
        <begin position="250"/>
        <end position="263"/>
    </location>
</feature>
<dbReference type="CDD" id="cd01425">
    <property type="entry name" value="RPS2"/>
    <property type="match status" value="1"/>
</dbReference>
<evidence type="ECO:0000256" key="2">
    <source>
        <dbReference type="ARBA" id="ARBA00022980"/>
    </source>
</evidence>
<reference evidence="7 8" key="1">
    <citation type="journal article" date="2013" name="ISME J.">
        <title>By their genes ye shall know them: genomic signatures of predatory bacteria.</title>
        <authorList>
            <person name="Pasternak Z."/>
            <person name="Pietrokovski S."/>
            <person name="Rotem O."/>
            <person name="Gophna U."/>
            <person name="Lurie-Weinberger M.N."/>
            <person name="Jurkevitch E."/>
        </authorList>
    </citation>
    <scope>NUCLEOTIDE SEQUENCE [LARGE SCALE GENOMIC DNA]</scope>
    <source>
        <strain evidence="7 8">JSS</strain>
    </source>
</reference>
<accession>M4V8L7</accession>
<dbReference type="Gene3D" id="1.10.287.610">
    <property type="entry name" value="Helix hairpin bin"/>
    <property type="match status" value="1"/>
</dbReference>
<evidence type="ECO:0000313" key="8">
    <source>
        <dbReference type="Proteomes" id="UP000012040"/>
    </source>
</evidence>
<evidence type="ECO:0000256" key="6">
    <source>
        <dbReference type="SAM" id="MobiDB-lite"/>
    </source>
</evidence>
<dbReference type="OrthoDB" id="5289837at2"/>
<dbReference type="Pfam" id="PF00318">
    <property type="entry name" value="Ribosomal_S2"/>
    <property type="match status" value="1"/>
</dbReference>
<keyword evidence="3 5" id="KW-0687">Ribonucleoprotein</keyword>
<dbReference type="PANTHER" id="PTHR12534:SF0">
    <property type="entry name" value="SMALL RIBOSOMAL SUBUNIT PROTEIN US2M"/>
    <property type="match status" value="1"/>
</dbReference>
<proteinExistence type="inferred from homology"/>
<dbReference type="Gene3D" id="3.40.50.10490">
    <property type="entry name" value="Glucose-6-phosphate isomerase like protein, domain 1"/>
    <property type="match status" value="1"/>
</dbReference>
<gene>
    <name evidence="5" type="primary">rpsB</name>
    <name evidence="7" type="ORF">A11Q_136</name>
</gene>
<dbReference type="NCBIfam" id="TIGR01011">
    <property type="entry name" value="rpsB_bact"/>
    <property type="match status" value="1"/>
</dbReference>
<dbReference type="InterPro" id="IPR001865">
    <property type="entry name" value="Ribosomal_uS2"/>
</dbReference>
<keyword evidence="8" id="KW-1185">Reference proteome</keyword>
<dbReference type="eggNOG" id="COG0052">
    <property type="taxonomic scope" value="Bacteria"/>
</dbReference>
<dbReference type="GO" id="GO:0006412">
    <property type="term" value="P:translation"/>
    <property type="evidence" value="ECO:0007669"/>
    <property type="project" value="UniProtKB-UniRule"/>
</dbReference>
<sequence length="312" mass="34064">MAQVTMKEMLDAGVHFGHQTQRWNPKMKPYVFTARGGIHIIDLQKTVVRANQAADFVKQIAAEGGSAIFVGTKKQAIEPIQEAAKRCGQYFVTKRWLGGMLTNFETIKASIDRLRKIDAMKEKGEYNLLTKKERAGLDNEALRLTEYLEGIKDMKTLPKVMFVVDMPKEHIAIAEAKKLGIKIVAIADTNSDPEAVDYPIPGNDDAIRSIKLFTNLVAESFMEGAKVWEQKLRTQTDKGSDLAKEKEADTAAAPARAPRGARGAKTDAAPAKSAGPAVVKANKTRKLVAAGTADLVEIEAELNEGKAEDSAE</sequence>
<dbReference type="EMBL" id="CP003537">
    <property type="protein sequence ID" value="AGH94356.1"/>
    <property type="molecule type" value="Genomic_DNA"/>
</dbReference>
<dbReference type="STRING" id="1184267.A11Q_136"/>
<dbReference type="GO" id="GO:0022627">
    <property type="term" value="C:cytosolic small ribosomal subunit"/>
    <property type="evidence" value="ECO:0007669"/>
    <property type="project" value="TreeGrafter"/>
</dbReference>
<evidence type="ECO:0000256" key="3">
    <source>
        <dbReference type="ARBA" id="ARBA00023274"/>
    </source>
</evidence>
<dbReference type="PANTHER" id="PTHR12534">
    <property type="entry name" value="30S RIBOSOMAL PROTEIN S2 PROKARYOTIC AND ORGANELLAR"/>
    <property type="match status" value="1"/>
</dbReference>
<dbReference type="PATRIC" id="fig|1184267.3.peg.138"/>
<protein>
    <recommendedName>
        <fullName evidence="4 5">Small ribosomal subunit protein uS2</fullName>
    </recommendedName>
</protein>
<dbReference type="InterPro" id="IPR018130">
    <property type="entry name" value="Ribosomal_uS2_CS"/>
</dbReference>
<keyword evidence="2 5" id="KW-0689">Ribosomal protein</keyword>
<dbReference type="HOGENOM" id="CLU_040318_1_2_7"/>
<evidence type="ECO:0000256" key="5">
    <source>
        <dbReference type="HAMAP-Rule" id="MF_00291"/>
    </source>
</evidence>
<evidence type="ECO:0000256" key="1">
    <source>
        <dbReference type="ARBA" id="ARBA00006242"/>
    </source>
</evidence>
<feature type="region of interest" description="Disordered" evidence="6">
    <location>
        <begin position="236"/>
        <end position="280"/>
    </location>
</feature>
<dbReference type="HAMAP" id="MF_00291_B">
    <property type="entry name" value="Ribosomal_uS2_B"/>
    <property type="match status" value="1"/>
</dbReference>
<dbReference type="KEGG" id="bex:A11Q_136"/>
<organism evidence="7 8">
    <name type="scientific">Pseudobdellovibrio exovorus JSS</name>
    <dbReference type="NCBI Taxonomy" id="1184267"/>
    <lineage>
        <taxon>Bacteria</taxon>
        <taxon>Pseudomonadati</taxon>
        <taxon>Bdellovibrionota</taxon>
        <taxon>Bdellovibrionia</taxon>
        <taxon>Bdellovibrionales</taxon>
        <taxon>Pseudobdellovibrionaceae</taxon>
        <taxon>Pseudobdellovibrio</taxon>
    </lineage>
</organism>
<feature type="compositionally biased region" description="Basic and acidic residues" evidence="6">
    <location>
        <begin position="236"/>
        <end position="249"/>
    </location>
</feature>
<evidence type="ECO:0000256" key="4">
    <source>
        <dbReference type="ARBA" id="ARBA00035256"/>
    </source>
</evidence>
<dbReference type="GO" id="GO:0003735">
    <property type="term" value="F:structural constituent of ribosome"/>
    <property type="evidence" value="ECO:0007669"/>
    <property type="project" value="InterPro"/>
</dbReference>
<dbReference type="PRINTS" id="PR00395">
    <property type="entry name" value="RIBOSOMALS2"/>
</dbReference>
<evidence type="ECO:0000313" key="7">
    <source>
        <dbReference type="EMBL" id="AGH94356.1"/>
    </source>
</evidence>
<name>M4V8L7_9BACT</name>